<dbReference type="SUPFAM" id="SSF53639">
    <property type="entry name" value="AraD/HMP-PK domain-like"/>
    <property type="match status" value="1"/>
</dbReference>
<keyword evidence="4" id="KW-0067">ATP-binding</keyword>
<reference evidence="8" key="1">
    <citation type="journal article" date="2014" name="Int. J. Syst. Evol. Microbiol.">
        <title>Complete genome sequence of Corynebacterium casei LMG S-19264T (=DSM 44701T), isolated from a smear-ripened cheese.</title>
        <authorList>
            <consortium name="US DOE Joint Genome Institute (JGI-PGF)"/>
            <person name="Walter F."/>
            <person name="Albersmeier A."/>
            <person name="Kalinowski J."/>
            <person name="Ruckert C."/>
        </authorList>
    </citation>
    <scope>NUCLEOTIDE SEQUENCE</scope>
    <source>
        <strain evidence="8">JCM 31740</strain>
    </source>
</reference>
<protein>
    <submittedName>
        <fullName evidence="7">Bifunctional hydroxymethylpyrimidine kinase/phosphomethylpyrimidine kinase</fullName>
    </submittedName>
</protein>
<reference evidence="9" key="2">
    <citation type="submission" date="2018-04" db="EMBL/GenBank/DDBJ databases">
        <title>Complete genome sequence of Sulfodiicoccus acidiphilus strain HS-1.</title>
        <authorList>
            <person name="Sakai H.D."/>
            <person name="Kurosawa N."/>
        </authorList>
    </citation>
    <scope>NUCLEOTIDE SEQUENCE [LARGE SCALE GENOMIC DNA]</scope>
    <source>
        <strain evidence="9">HS-1</strain>
    </source>
</reference>
<reference evidence="8" key="4">
    <citation type="submission" date="2020-09" db="EMBL/GenBank/DDBJ databases">
        <authorList>
            <person name="Sun Q."/>
            <person name="Ohkuma M."/>
        </authorList>
    </citation>
    <scope>NUCLEOTIDE SEQUENCE</scope>
    <source>
        <strain evidence="8">JCM 31740</strain>
    </source>
</reference>
<dbReference type="InterPro" id="IPR013749">
    <property type="entry name" value="PM/HMP-P_kinase-1"/>
</dbReference>
<evidence type="ECO:0000256" key="5">
    <source>
        <dbReference type="SAM" id="Coils"/>
    </source>
</evidence>
<keyword evidence="1" id="KW-0808">Transferase</keyword>
<dbReference type="Pfam" id="PF08543">
    <property type="entry name" value="Phos_pyr_kin"/>
    <property type="match status" value="1"/>
</dbReference>
<dbReference type="Proteomes" id="UP000276741">
    <property type="component" value="Chromosome"/>
</dbReference>
<name>A0A348B483_9CREN</name>
<evidence type="ECO:0000256" key="2">
    <source>
        <dbReference type="ARBA" id="ARBA00022741"/>
    </source>
</evidence>
<dbReference type="InterPro" id="IPR036409">
    <property type="entry name" value="Aldolase_II/adducin_N_sf"/>
</dbReference>
<dbReference type="InterPro" id="IPR002173">
    <property type="entry name" value="Carboh/pur_kinase_PfkB_CS"/>
</dbReference>
<dbReference type="PROSITE" id="PS00584">
    <property type="entry name" value="PFKB_KINASES_2"/>
    <property type="match status" value="1"/>
</dbReference>
<dbReference type="AlphaFoldDB" id="A0A348B483"/>
<evidence type="ECO:0000256" key="3">
    <source>
        <dbReference type="ARBA" id="ARBA00022777"/>
    </source>
</evidence>
<dbReference type="Gene3D" id="3.40.225.10">
    <property type="entry name" value="Class II aldolase/adducin N-terminal domain"/>
    <property type="match status" value="1"/>
</dbReference>
<dbReference type="GO" id="GO:0005524">
    <property type="term" value="F:ATP binding"/>
    <property type="evidence" value="ECO:0007669"/>
    <property type="project" value="UniProtKB-KW"/>
</dbReference>
<keyword evidence="2" id="KW-0547">Nucleotide-binding</keyword>
<dbReference type="EMBL" id="BMQS01000002">
    <property type="protein sequence ID" value="GGT87555.1"/>
    <property type="molecule type" value="Genomic_DNA"/>
</dbReference>
<dbReference type="CDD" id="cd01169">
    <property type="entry name" value="HMPP_kinase"/>
    <property type="match status" value="1"/>
</dbReference>
<sequence>MRSRPVVGTIAGSDSGGGAGLQADLRTFTSLGTFGVTVVTSVTAQNTVGVSAIYPLPPSFVEAQLKAVLDDFDVRFMKTGVLPTAEVVEVVRRKVLESRVGLVLDPVMVAKSGDRLAGNDVLEALKNLAKTSLIITPNLAELELLTGSKIDDLNTLEEAAALLSSQLGTNVLAKGGERLKGEDVVVIDGRINHLRGTVAETKDTHGSGDVLSAAITSLLARGRKLHEAVREAKEFTTMSITSGMRIGKGRGPVDPFANVERLAEREKAREELEELVLKLEERKELIVALLKTEDKANLGYMTPYSEVATLAGGIIRYMGWIKVDGPIVFGVQNLVSTALRRTGSRLGLSTSLTEKLLRNSEKYGLTIKESGQPCDVLLEGDKVVVLAQSSRELLDKLEVLAR</sequence>
<dbReference type="PANTHER" id="PTHR20858">
    <property type="entry name" value="PHOSPHOMETHYLPYRIMIDINE KINASE"/>
    <property type="match status" value="1"/>
</dbReference>
<dbReference type="NCBIfam" id="TIGR00097">
    <property type="entry name" value="HMP-P_kinase"/>
    <property type="match status" value="1"/>
</dbReference>
<dbReference type="FunFam" id="3.40.1190.20:FF:000003">
    <property type="entry name" value="Phosphomethylpyrimidine kinase ThiD"/>
    <property type="match status" value="1"/>
</dbReference>
<accession>A0A348B483</accession>
<dbReference type="GO" id="GO:0008972">
    <property type="term" value="F:phosphomethylpyrimidine kinase activity"/>
    <property type="evidence" value="ECO:0007669"/>
    <property type="project" value="InterPro"/>
</dbReference>
<dbReference type="KEGG" id="sacd:HS1genome_1374"/>
<dbReference type="GeneID" id="38666890"/>
<evidence type="ECO:0000256" key="1">
    <source>
        <dbReference type="ARBA" id="ARBA00022679"/>
    </source>
</evidence>
<feature type="coiled-coil region" evidence="5">
    <location>
        <begin position="258"/>
        <end position="289"/>
    </location>
</feature>
<organism evidence="7 9">
    <name type="scientific">Sulfodiicoccus acidiphilus</name>
    <dbReference type="NCBI Taxonomy" id="1670455"/>
    <lineage>
        <taxon>Archaea</taxon>
        <taxon>Thermoproteota</taxon>
        <taxon>Thermoprotei</taxon>
        <taxon>Sulfolobales</taxon>
        <taxon>Sulfolobaceae</taxon>
        <taxon>Sulfodiicoccus</taxon>
    </lineage>
</organism>
<dbReference type="GO" id="GO:0009228">
    <property type="term" value="P:thiamine biosynthetic process"/>
    <property type="evidence" value="ECO:0007669"/>
    <property type="project" value="InterPro"/>
</dbReference>
<evidence type="ECO:0000313" key="9">
    <source>
        <dbReference type="Proteomes" id="UP000276741"/>
    </source>
</evidence>
<dbReference type="OrthoDB" id="43786at2157"/>
<keyword evidence="3 7" id="KW-0418">Kinase</keyword>
<dbReference type="GO" id="GO:0008902">
    <property type="term" value="F:hydroxymethylpyrimidine kinase activity"/>
    <property type="evidence" value="ECO:0007669"/>
    <property type="project" value="TreeGrafter"/>
</dbReference>
<dbReference type="PANTHER" id="PTHR20858:SF17">
    <property type="entry name" value="HYDROXYMETHYLPYRIMIDINE_PHOSPHOMETHYLPYRIMIDINE KINASE THI20-RELATED"/>
    <property type="match status" value="1"/>
</dbReference>
<keyword evidence="5" id="KW-0175">Coiled coil</keyword>
<dbReference type="EMBL" id="AP018553">
    <property type="protein sequence ID" value="BBD72985.1"/>
    <property type="molecule type" value="Genomic_DNA"/>
</dbReference>
<dbReference type="InterPro" id="IPR004399">
    <property type="entry name" value="HMP/HMP-P_kinase_dom"/>
</dbReference>
<gene>
    <name evidence="8" type="ORF">GCM10007116_01830</name>
    <name evidence="7" type="ORF">HS1genome_1374</name>
</gene>
<feature type="domain" description="Pyridoxamine kinase/Phosphomethylpyrimidine kinase" evidence="6">
    <location>
        <begin position="14"/>
        <end position="254"/>
    </location>
</feature>
<dbReference type="GO" id="GO:0005829">
    <property type="term" value="C:cytosol"/>
    <property type="evidence" value="ECO:0007669"/>
    <property type="project" value="TreeGrafter"/>
</dbReference>
<dbReference type="Gene3D" id="3.40.1190.20">
    <property type="match status" value="1"/>
</dbReference>
<dbReference type="RefSeq" id="WP_126450170.1">
    <property type="nucleotide sequence ID" value="NZ_AP018553.1"/>
</dbReference>
<evidence type="ECO:0000259" key="6">
    <source>
        <dbReference type="Pfam" id="PF08543"/>
    </source>
</evidence>
<dbReference type="Proteomes" id="UP000616143">
    <property type="component" value="Unassembled WGS sequence"/>
</dbReference>
<reference evidence="7" key="3">
    <citation type="journal article" date="2019" name="BMC Res. Notes">
        <title>Complete genome sequence of the Sulfodiicoccus acidiphilus strain HS-1T, the first crenarchaeon that lacks polB3, isolated from an acidic hot spring in Ohwaku-dani, Hakone, Japan.</title>
        <authorList>
            <person name="Sakai H.D."/>
            <person name="Kurosawa N."/>
        </authorList>
    </citation>
    <scope>NUCLEOTIDE SEQUENCE</scope>
    <source>
        <strain evidence="7">HS-1</strain>
    </source>
</reference>
<dbReference type="SUPFAM" id="SSF53613">
    <property type="entry name" value="Ribokinase-like"/>
    <property type="match status" value="1"/>
</dbReference>
<evidence type="ECO:0000313" key="8">
    <source>
        <dbReference type="EMBL" id="GGT87555.1"/>
    </source>
</evidence>
<evidence type="ECO:0000256" key="4">
    <source>
        <dbReference type="ARBA" id="ARBA00022840"/>
    </source>
</evidence>
<evidence type="ECO:0000313" key="7">
    <source>
        <dbReference type="EMBL" id="BBD72985.1"/>
    </source>
</evidence>
<dbReference type="InterPro" id="IPR029056">
    <property type="entry name" value="Ribokinase-like"/>
</dbReference>
<proteinExistence type="predicted"/>
<keyword evidence="9" id="KW-1185">Reference proteome</keyword>